<evidence type="ECO:0000259" key="7">
    <source>
        <dbReference type="PROSITE" id="PS51323"/>
    </source>
</evidence>
<dbReference type="PROSITE" id="PS50184">
    <property type="entry name" value="VWFC_2"/>
    <property type="match status" value="1"/>
</dbReference>
<keyword evidence="2" id="KW-0732">Signal</keyword>
<dbReference type="Gene3D" id="2.20.100.10">
    <property type="entry name" value="Thrombospondin type-1 (TSP1) repeat"/>
    <property type="match status" value="1"/>
</dbReference>
<evidence type="ECO:0000256" key="1">
    <source>
        <dbReference type="ARBA" id="ARBA00008125"/>
    </source>
</evidence>
<protein>
    <recommendedName>
        <fullName evidence="10">Connective tissue growth factor</fullName>
    </recommendedName>
</protein>
<organism evidence="8 9">
    <name type="scientific">Paralvinella palmiformis</name>
    <dbReference type="NCBI Taxonomy" id="53620"/>
    <lineage>
        <taxon>Eukaryota</taxon>
        <taxon>Metazoa</taxon>
        <taxon>Spiralia</taxon>
        <taxon>Lophotrochozoa</taxon>
        <taxon>Annelida</taxon>
        <taxon>Polychaeta</taxon>
        <taxon>Sedentaria</taxon>
        <taxon>Canalipalpata</taxon>
        <taxon>Terebellida</taxon>
        <taxon>Terebelliformia</taxon>
        <taxon>Alvinellidae</taxon>
        <taxon>Paralvinella</taxon>
    </lineage>
</organism>
<dbReference type="PANTHER" id="PTHR11348">
    <property type="entry name" value="CONNECTIVE TISSUE GROWTH FACTOR-RELATED"/>
    <property type="match status" value="1"/>
</dbReference>
<dbReference type="GO" id="GO:0007165">
    <property type="term" value="P:signal transduction"/>
    <property type="evidence" value="ECO:0007669"/>
    <property type="project" value="InterPro"/>
</dbReference>
<dbReference type="GO" id="GO:0045597">
    <property type="term" value="P:positive regulation of cell differentiation"/>
    <property type="evidence" value="ECO:0007669"/>
    <property type="project" value="TreeGrafter"/>
</dbReference>
<dbReference type="InterPro" id="IPR043973">
    <property type="entry name" value="TSP1_CCN"/>
</dbReference>
<dbReference type="InterPro" id="IPR001007">
    <property type="entry name" value="VWF_dom"/>
</dbReference>
<feature type="domain" description="CTCK" evidence="5">
    <location>
        <begin position="215"/>
        <end position="289"/>
    </location>
</feature>
<dbReference type="GO" id="GO:0007155">
    <property type="term" value="P:cell adhesion"/>
    <property type="evidence" value="ECO:0007669"/>
    <property type="project" value="TreeGrafter"/>
</dbReference>
<gene>
    <name evidence="8" type="ORF">LSH36_417g04021</name>
</gene>
<accession>A0AAD9JDB8</accession>
<dbReference type="Gene3D" id="2.10.70.10">
    <property type="entry name" value="Complement Module, domain 1"/>
    <property type="match status" value="1"/>
</dbReference>
<name>A0AAD9JDB8_9ANNE</name>
<evidence type="ECO:0000259" key="5">
    <source>
        <dbReference type="PROSITE" id="PS01225"/>
    </source>
</evidence>
<dbReference type="PROSITE" id="PS01225">
    <property type="entry name" value="CTCK_2"/>
    <property type="match status" value="2"/>
</dbReference>
<dbReference type="GO" id="GO:0005615">
    <property type="term" value="C:extracellular space"/>
    <property type="evidence" value="ECO:0007669"/>
    <property type="project" value="TreeGrafter"/>
</dbReference>
<keyword evidence="3" id="KW-1015">Disulfide bond</keyword>
<keyword evidence="9" id="KW-1185">Reference proteome</keyword>
<dbReference type="Pfam" id="PF19035">
    <property type="entry name" value="TSP1_CCN"/>
    <property type="match status" value="1"/>
</dbReference>
<dbReference type="SUPFAM" id="SSF82895">
    <property type="entry name" value="TSP-1 type 1 repeat"/>
    <property type="match status" value="1"/>
</dbReference>
<feature type="domain" description="IGFBP N-terminal" evidence="7">
    <location>
        <begin position="1"/>
        <end position="67"/>
    </location>
</feature>
<proteinExistence type="inferred from homology"/>
<evidence type="ECO:0000259" key="6">
    <source>
        <dbReference type="PROSITE" id="PS50184"/>
    </source>
</evidence>
<dbReference type="SMART" id="SM00121">
    <property type="entry name" value="IB"/>
    <property type="match status" value="1"/>
</dbReference>
<evidence type="ECO:0000313" key="9">
    <source>
        <dbReference type="Proteomes" id="UP001208570"/>
    </source>
</evidence>
<dbReference type="InterPro" id="IPR009030">
    <property type="entry name" value="Growth_fac_rcpt_cys_sf"/>
</dbReference>
<dbReference type="PROSITE" id="PS51323">
    <property type="entry name" value="IGFBP_N_2"/>
    <property type="match status" value="1"/>
</dbReference>
<dbReference type="InterPro" id="IPR036383">
    <property type="entry name" value="TSP1_rpt_sf"/>
</dbReference>
<reference evidence="8" key="1">
    <citation type="journal article" date="2023" name="Mol. Biol. Evol.">
        <title>Third-Generation Sequencing Reveals the Adaptive Role of the Epigenome in Three Deep-Sea Polychaetes.</title>
        <authorList>
            <person name="Perez M."/>
            <person name="Aroh O."/>
            <person name="Sun Y."/>
            <person name="Lan Y."/>
            <person name="Juniper S.K."/>
            <person name="Young C.R."/>
            <person name="Angers B."/>
            <person name="Qian P.Y."/>
        </authorList>
    </citation>
    <scope>NUCLEOTIDE SEQUENCE</scope>
    <source>
        <strain evidence="8">P08H-3</strain>
    </source>
</reference>
<evidence type="ECO:0000256" key="4">
    <source>
        <dbReference type="PROSITE-ProRule" id="PRU00039"/>
    </source>
</evidence>
<comment type="caution">
    <text evidence="4">Lacks conserved residue(s) required for the propagation of feature annotation.</text>
</comment>
<dbReference type="GO" id="GO:0005178">
    <property type="term" value="F:integrin binding"/>
    <property type="evidence" value="ECO:0007669"/>
    <property type="project" value="TreeGrafter"/>
</dbReference>
<comment type="similarity">
    <text evidence="1">Belongs to the CCN family.</text>
</comment>
<dbReference type="PANTHER" id="PTHR11348:SF17">
    <property type="entry name" value="CCN"/>
    <property type="match status" value="1"/>
</dbReference>
<evidence type="ECO:0000313" key="8">
    <source>
        <dbReference type="EMBL" id="KAK2150230.1"/>
    </source>
</evidence>
<dbReference type="SUPFAM" id="SSF57184">
    <property type="entry name" value="Growth factor receptor domain"/>
    <property type="match status" value="1"/>
</dbReference>
<evidence type="ECO:0000256" key="2">
    <source>
        <dbReference type="ARBA" id="ARBA00022729"/>
    </source>
</evidence>
<dbReference type="SMART" id="SM00214">
    <property type="entry name" value="VWC"/>
    <property type="match status" value="1"/>
</dbReference>
<dbReference type="GO" id="GO:0008201">
    <property type="term" value="F:heparin binding"/>
    <property type="evidence" value="ECO:0007669"/>
    <property type="project" value="TreeGrafter"/>
</dbReference>
<dbReference type="Proteomes" id="UP001208570">
    <property type="component" value="Unassembled WGS sequence"/>
</dbReference>
<dbReference type="Pfam" id="PF00219">
    <property type="entry name" value="IGFBP"/>
    <property type="match status" value="1"/>
</dbReference>
<dbReference type="InterPro" id="IPR000884">
    <property type="entry name" value="TSP1_rpt"/>
</dbReference>
<dbReference type="PROSITE" id="PS50092">
    <property type="entry name" value="TSP1"/>
    <property type="match status" value="1"/>
</dbReference>
<dbReference type="InterPro" id="IPR006207">
    <property type="entry name" value="Cys_knot_C"/>
</dbReference>
<feature type="domain" description="VWFC" evidence="6">
    <location>
        <begin position="70"/>
        <end position="137"/>
    </location>
</feature>
<evidence type="ECO:0000256" key="3">
    <source>
        <dbReference type="ARBA" id="ARBA00023157"/>
    </source>
</evidence>
<dbReference type="GO" id="GO:0031012">
    <property type="term" value="C:extracellular matrix"/>
    <property type="evidence" value="ECO:0007669"/>
    <property type="project" value="TreeGrafter"/>
</dbReference>
<evidence type="ECO:0008006" key="10">
    <source>
        <dbReference type="Google" id="ProtNLM"/>
    </source>
</evidence>
<dbReference type="InterPro" id="IPR000867">
    <property type="entry name" value="IGFBP-like"/>
</dbReference>
<comment type="caution">
    <text evidence="8">The sequence shown here is derived from an EMBL/GenBank/DDBJ whole genome shotgun (WGS) entry which is preliminary data.</text>
</comment>
<sequence>MCMDPCKLLTSQCKAGVNIKKDGCGCCFICTRQQGDLCDAKYICDEDKGLYCDFKFDGGLRGICRAKAAKPCNVDGNIYKDGEEFKLNCSQLCTCQNGQYACSTLCPQEDRPPSAVHCKEPILVQIESRCCREWVCPHSHSLPGPDDTFPPSNKPPPKECKIETTEWSACSQTCGMGVSIRVTNDNKNCETMQERRLCFVRPCDMNDRHLTGHWCKNTWRNSTSIHFVIDGCRSVKDYRPKYCATCKKHRCCYPEHSETREMEFECTGRVKYRVEKFMWIKNCEGKSCKSTWKESKSRTLVYGECESVLKYRPKYCSTCKKRKCCGPGRTKTRRIQFKCPDGKLFTEQFMWVKNCECFKTRRCPF</sequence>
<dbReference type="InterPro" id="IPR050941">
    <property type="entry name" value="CCN"/>
</dbReference>
<dbReference type="SMART" id="SM00209">
    <property type="entry name" value="TSP1"/>
    <property type="match status" value="1"/>
</dbReference>
<feature type="domain" description="CTCK" evidence="5">
    <location>
        <begin position="288"/>
        <end position="364"/>
    </location>
</feature>
<dbReference type="AlphaFoldDB" id="A0AAD9JDB8"/>
<dbReference type="SMART" id="SM00041">
    <property type="entry name" value="CT"/>
    <property type="match status" value="2"/>
</dbReference>
<dbReference type="EMBL" id="JAODUP010000417">
    <property type="protein sequence ID" value="KAK2150230.1"/>
    <property type="molecule type" value="Genomic_DNA"/>
</dbReference>